<name>A0AA42DNB6_9FIRM</name>
<feature type="domain" description="GGDEF" evidence="3">
    <location>
        <begin position="374"/>
        <end position="509"/>
    </location>
</feature>
<evidence type="ECO:0000259" key="3">
    <source>
        <dbReference type="PROSITE" id="PS50887"/>
    </source>
</evidence>
<dbReference type="InterPro" id="IPR043128">
    <property type="entry name" value="Rev_trsase/Diguanyl_cyclase"/>
</dbReference>
<dbReference type="RefSeq" id="WP_271012288.1">
    <property type="nucleotide sequence ID" value="NZ_JAQIFT010000043.1"/>
</dbReference>
<dbReference type="CDD" id="cd18773">
    <property type="entry name" value="PDC1_HK_sensor"/>
    <property type="match status" value="1"/>
</dbReference>
<evidence type="ECO:0000313" key="4">
    <source>
        <dbReference type="EMBL" id="MDA3731991.1"/>
    </source>
</evidence>
<reference evidence="4" key="1">
    <citation type="journal article" date="2023" name="Int. J. Syst. Evol. Microbiol.">
        <title>&lt;i&gt;Holtiella tumoricola&lt;/i&gt; gen. nov. sp. nov., isolated from a human clinical sample.</title>
        <authorList>
            <person name="Allen-Vercoe E."/>
            <person name="Daigneault M.C."/>
            <person name="Vancuren S.J."/>
            <person name="Cochrane K."/>
            <person name="O'Neal L.L."/>
            <person name="Sankaranarayanan K."/>
            <person name="Lawson P.A."/>
        </authorList>
    </citation>
    <scope>NUCLEOTIDE SEQUENCE</scope>
    <source>
        <strain evidence="4">CC70A</strain>
    </source>
</reference>
<dbReference type="CDD" id="cd01949">
    <property type="entry name" value="GGDEF"/>
    <property type="match status" value="1"/>
</dbReference>
<dbReference type="PANTHER" id="PTHR44757:SF2">
    <property type="entry name" value="BIOFILM ARCHITECTURE MAINTENANCE PROTEIN MBAA"/>
    <property type="match status" value="1"/>
</dbReference>
<feature type="transmembrane region" description="Helical" evidence="1">
    <location>
        <begin position="12"/>
        <end position="32"/>
    </location>
</feature>
<dbReference type="AlphaFoldDB" id="A0AA42DNB6"/>
<evidence type="ECO:0000313" key="5">
    <source>
        <dbReference type="Proteomes" id="UP001169242"/>
    </source>
</evidence>
<dbReference type="Gene3D" id="3.30.70.270">
    <property type="match status" value="1"/>
</dbReference>
<dbReference type="SMART" id="SM00267">
    <property type="entry name" value="GGDEF"/>
    <property type="match status" value="1"/>
</dbReference>
<feature type="transmembrane region" description="Helical" evidence="1">
    <location>
        <begin position="274"/>
        <end position="297"/>
    </location>
</feature>
<keyword evidence="1" id="KW-1133">Transmembrane helix</keyword>
<dbReference type="Gene3D" id="3.20.20.450">
    <property type="entry name" value="EAL domain"/>
    <property type="match status" value="1"/>
</dbReference>
<sequence length="770" mass="88857">MEISKKINKRLTRTTSIIIPIFIIIIIILITYGSNKISSFTTASHYRQLTEDVQNYSSILKAVTQQVGADEEIIHFLDHFLTTESIDQKNFLALKNQIALYENILQPITFINTINIVSLPGQYLVSSGTLFEDFDVTKRPWFKEEYLDNYQDPIITSAHKDYTTGKYAISIIKFIYSNHTNTLSGVVILDIFIDDLLDSMDKSFYLGTLKSYLNTGNGMYLSRNGLYTLDEIPTQDTFIYSDTILDNKVDILFAFDKSSLIYSKYVKQVTHTTIVILLSIGCILLFTLTRLMSFIIAPLTNSLDHLKILLKNLEKNNFELELNDEFEQLEFISEALSKSFDKKVQSLIYYDELTGLPNRKMLFKLTTKLIKKEQSFALLFIDLNKFKYINDLFGHTAGDELLISFSRALEDVFADKGIVTRYSGDEFVIIYDRYTCKKDLLDFYNFTVIPTFTKPIYFNQHHAVVEFSAGAAIYPNDATTFDDLIRKSDFIMYHCKKNDPSKGLIFFNPMLYATNLKVEDIKMELKQALSKDEFLIHYQPIVGKDQSIHKIEALLRWRSEKYGFVAPSDFILYAEETGAIISIGYWIIEEICKNFNPLSQTDRPLQISINVSPIQLMDIHFTQTIKKIAEKYSMDFSNLCFEITESVVLDENMVVYDNLHALHNLGITIALDDFGTGYSSFNYLRKYQLDILKIDRIFIQDSSNKYLNIVKNINDIAHLLGMEVIIEGVETKEQFDVLNNMGCDYFQGYYFSHPVTLEELKHLTTKSIPH</sequence>
<dbReference type="Pfam" id="PF00990">
    <property type="entry name" value="GGDEF"/>
    <property type="match status" value="1"/>
</dbReference>
<dbReference type="InterPro" id="IPR029787">
    <property type="entry name" value="Nucleotide_cyclase"/>
</dbReference>
<dbReference type="InterPro" id="IPR052155">
    <property type="entry name" value="Biofilm_reg_signaling"/>
</dbReference>
<dbReference type="SUPFAM" id="SSF141868">
    <property type="entry name" value="EAL domain-like"/>
    <property type="match status" value="1"/>
</dbReference>
<dbReference type="Pfam" id="PF00563">
    <property type="entry name" value="EAL"/>
    <property type="match status" value="1"/>
</dbReference>
<dbReference type="SUPFAM" id="SSF55073">
    <property type="entry name" value="Nucleotide cyclase"/>
    <property type="match status" value="1"/>
</dbReference>
<dbReference type="PROSITE" id="PS50887">
    <property type="entry name" value="GGDEF"/>
    <property type="match status" value="1"/>
</dbReference>
<proteinExistence type="predicted"/>
<dbReference type="Gene3D" id="3.30.450.20">
    <property type="entry name" value="PAS domain"/>
    <property type="match status" value="1"/>
</dbReference>
<dbReference type="InterPro" id="IPR035919">
    <property type="entry name" value="EAL_sf"/>
</dbReference>
<comment type="caution">
    <text evidence="4">The sequence shown here is derived from an EMBL/GenBank/DDBJ whole genome shotgun (WGS) entry which is preliminary data.</text>
</comment>
<protein>
    <submittedName>
        <fullName evidence="4">EAL domain-containing protein</fullName>
    </submittedName>
</protein>
<dbReference type="NCBIfam" id="TIGR00254">
    <property type="entry name" value="GGDEF"/>
    <property type="match status" value="1"/>
</dbReference>
<dbReference type="Proteomes" id="UP001169242">
    <property type="component" value="Unassembled WGS sequence"/>
</dbReference>
<dbReference type="CDD" id="cd01948">
    <property type="entry name" value="EAL"/>
    <property type="match status" value="1"/>
</dbReference>
<dbReference type="SUPFAM" id="SSF103190">
    <property type="entry name" value="Sensory domain-like"/>
    <property type="match status" value="1"/>
</dbReference>
<dbReference type="EMBL" id="JAQIFT010000043">
    <property type="protein sequence ID" value="MDA3731991.1"/>
    <property type="molecule type" value="Genomic_DNA"/>
</dbReference>
<gene>
    <name evidence="4" type="ORF">PBV87_10915</name>
</gene>
<dbReference type="InterPro" id="IPR000160">
    <property type="entry name" value="GGDEF_dom"/>
</dbReference>
<keyword evidence="1" id="KW-0812">Transmembrane</keyword>
<feature type="domain" description="EAL" evidence="2">
    <location>
        <begin position="518"/>
        <end position="768"/>
    </location>
</feature>
<dbReference type="SMART" id="SM00052">
    <property type="entry name" value="EAL"/>
    <property type="match status" value="1"/>
</dbReference>
<keyword evidence="1" id="KW-0472">Membrane</keyword>
<dbReference type="InterPro" id="IPR029151">
    <property type="entry name" value="Sensor-like_sf"/>
</dbReference>
<organism evidence="4 5">
    <name type="scientific">Holtiella tumoricola</name>
    <dbReference type="NCBI Taxonomy" id="3018743"/>
    <lineage>
        <taxon>Bacteria</taxon>
        <taxon>Bacillati</taxon>
        <taxon>Bacillota</taxon>
        <taxon>Clostridia</taxon>
        <taxon>Lachnospirales</taxon>
        <taxon>Cellulosilyticaceae</taxon>
        <taxon>Holtiella</taxon>
    </lineage>
</organism>
<dbReference type="PROSITE" id="PS50883">
    <property type="entry name" value="EAL"/>
    <property type="match status" value="1"/>
</dbReference>
<dbReference type="PANTHER" id="PTHR44757">
    <property type="entry name" value="DIGUANYLATE CYCLASE DGCP"/>
    <property type="match status" value="1"/>
</dbReference>
<evidence type="ECO:0000259" key="2">
    <source>
        <dbReference type="PROSITE" id="PS50883"/>
    </source>
</evidence>
<accession>A0AA42DNB6</accession>
<evidence type="ECO:0000256" key="1">
    <source>
        <dbReference type="SAM" id="Phobius"/>
    </source>
</evidence>
<keyword evidence="5" id="KW-1185">Reference proteome</keyword>
<dbReference type="InterPro" id="IPR001633">
    <property type="entry name" value="EAL_dom"/>
</dbReference>